<dbReference type="PRINTS" id="PR00455">
    <property type="entry name" value="HTHTETR"/>
</dbReference>
<protein>
    <submittedName>
        <fullName evidence="6">TetR/AcrR family transcriptional regulator</fullName>
    </submittedName>
</protein>
<dbReference type="EMBL" id="CP061538">
    <property type="protein sequence ID" value="QNV39527.1"/>
    <property type="molecule type" value="Genomic_DNA"/>
</dbReference>
<proteinExistence type="predicted"/>
<evidence type="ECO:0000313" key="6">
    <source>
        <dbReference type="EMBL" id="QNV39527.1"/>
    </source>
</evidence>
<dbReference type="AlphaFoldDB" id="A0A7H2BIN1"/>
<dbReference type="PANTHER" id="PTHR47506:SF1">
    <property type="entry name" value="HTH-TYPE TRANSCRIPTIONAL REGULATOR YJDC"/>
    <property type="match status" value="1"/>
</dbReference>
<dbReference type="KEGG" id="rama:IDM48_09125"/>
<keyword evidence="1" id="KW-0805">Transcription regulation</keyword>
<keyword evidence="3" id="KW-0804">Transcription</keyword>
<evidence type="ECO:0000256" key="2">
    <source>
        <dbReference type="ARBA" id="ARBA00023125"/>
    </source>
</evidence>
<dbReference type="GO" id="GO:0003677">
    <property type="term" value="F:DNA binding"/>
    <property type="evidence" value="ECO:0007669"/>
    <property type="project" value="UniProtKB-UniRule"/>
</dbReference>
<organism evidence="6 7">
    <name type="scientific">Rothia amarae</name>
    <dbReference type="NCBI Taxonomy" id="169480"/>
    <lineage>
        <taxon>Bacteria</taxon>
        <taxon>Bacillati</taxon>
        <taxon>Actinomycetota</taxon>
        <taxon>Actinomycetes</taxon>
        <taxon>Micrococcales</taxon>
        <taxon>Micrococcaceae</taxon>
        <taxon>Rothia</taxon>
    </lineage>
</organism>
<dbReference type="Pfam" id="PF00440">
    <property type="entry name" value="TetR_N"/>
    <property type="match status" value="1"/>
</dbReference>
<reference evidence="6 7" key="1">
    <citation type="submission" date="2020-09" db="EMBL/GenBank/DDBJ databases">
        <title>Investigation of environmental microbe.</title>
        <authorList>
            <person name="Ou Y."/>
            <person name="Kang Q."/>
        </authorList>
    </citation>
    <scope>NUCLEOTIDE SEQUENCE [LARGE SCALE GENOMIC DNA]</scope>
    <source>
        <strain evidence="6 7">KJZ-9</strain>
    </source>
</reference>
<dbReference type="Proteomes" id="UP000516421">
    <property type="component" value="Chromosome"/>
</dbReference>
<name>A0A7H2BIN1_9MICC</name>
<evidence type="ECO:0000256" key="4">
    <source>
        <dbReference type="PROSITE-ProRule" id="PRU00335"/>
    </source>
</evidence>
<keyword evidence="2 4" id="KW-0238">DNA-binding</keyword>
<feature type="domain" description="HTH tetR-type" evidence="5">
    <location>
        <begin position="10"/>
        <end position="70"/>
    </location>
</feature>
<evidence type="ECO:0000256" key="1">
    <source>
        <dbReference type="ARBA" id="ARBA00023015"/>
    </source>
</evidence>
<dbReference type="InterPro" id="IPR001647">
    <property type="entry name" value="HTH_TetR"/>
</dbReference>
<gene>
    <name evidence="6" type="ORF">IDM48_09125</name>
</gene>
<accession>A0A7H2BIN1</accession>
<evidence type="ECO:0000256" key="3">
    <source>
        <dbReference type="ARBA" id="ARBA00023163"/>
    </source>
</evidence>
<evidence type="ECO:0000313" key="7">
    <source>
        <dbReference type="Proteomes" id="UP000516421"/>
    </source>
</evidence>
<dbReference type="PANTHER" id="PTHR47506">
    <property type="entry name" value="TRANSCRIPTIONAL REGULATORY PROTEIN"/>
    <property type="match status" value="1"/>
</dbReference>
<dbReference type="PROSITE" id="PS50977">
    <property type="entry name" value="HTH_TETR_2"/>
    <property type="match status" value="1"/>
</dbReference>
<dbReference type="InterPro" id="IPR009057">
    <property type="entry name" value="Homeodomain-like_sf"/>
</dbReference>
<keyword evidence="7" id="KW-1185">Reference proteome</keyword>
<dbReference type="Gene3D" id="1.10.357.10">
    <property type="entry name" value="Tetracycline Repressor, domain 2"/>
    <property type="match status" value="1"/>
</dbReference>
<dbReference type="SUPFAM" id="SSF46689">
    <property type="entry name" value="Homeodomain-like"/>
    <property type="match status" value="1"/>
</dbReference>
<feature type="DNA-binding region" description="H-T-H motif" evidence="4">
    <location>
        <begin position="33"/>
        <end position="52"/>
    </location>
</feature>
<evidence type="ECO:0000259" key="5">
    <source>
        <dbReference type="PROSITE" id="PS50977"/>
    </source>
</evidence>
<sequence length="203" mass="22930">MPRISEEHRMQIRENIVESARLAFLDKGFQRTSMSEIIQRTGMSAGAIYNHFSGKEEITVAAATIDLEIFLQENTPRLGGVGAGQPEKMEPWAYVLNWLETLRVNPATCRLLQSTWGEAATYEVVRKVADIQLEALKNAAKERYRGWAQAALEFDEEELEEWLEVIGAAVLSVFCGYVLQSQTLSHFSHDSYRDFAEAILTQA</sequence>